<name>A0A1C4XN19_9ACTN</name>
<dbReference type="Proteomes" id="UP000198243">
    <property type="component" value="Chromosome I"/>
</dbReference>
<protein>
    <recommendedName>
        <fullName evidence="4">PAAR motif-containing protein</fullName>
    </recommendedName>
</protein>
<feature type="compositionally biased region" description="Polar residues" evidence="1">
    <location>
        <begin position="86"/>
        <end position="101"/>
    </location>
</feature>
<keyword evidence="3" id="KW-1185">Reference proteome</keyword>
<proteinExistence type="predicted"/>
<dbReference type="AlphaFoldDB" id="A0A1C4XN19"/>
<evidence type="ECO:0000313" key="3">
    <source>
        <dbReference type="Proteomes" id="UP000198243"/>
    </source>
</evidence>
<dbReference type="OrthoDB" id="3385499at2"/>
<dbReference type="EMBL" id="LT607412">
    <property type="protein sequence ID" value="SCF09722.1"/>
    <property type="molecule type" value="Genomic_DNA"/>
</dbReference>
<sequence>MAFVLTTSSDVHCPSQGSVTPAGQAKLTVAGTPVVRPDGITGKSVTGCLITDSSSTVQCKNVVSASGAAQKLHVGGAGVALDTLSGATNGSTPGLSASAGQSKLRAV</sequence>
<feature type="region of interest" description="Disordered" evidence="1">
    <location>
        <begin position="86"/>
        <end position="107"/>
    </location>
</feature>
<evidence type="ECO:0000313" key="2">
    <source>
        <dbReference type="EMBL" id="SCF09722.1"/>
    </source>
</evidence>
<evidence type="ECO:0000256" key="1">
    <source>
        <dbReference type="SAM" id="MobiDB-lite"/>
    </source>
</evidence>
<dbReference type="RefSeq" id="WP_089020730.1">
    <property type="nucleotide sequence ID" value="NZ_LT607412.1"/>
</dbReference>
<gene>
    <name evidence="2" type="ORF">GA0070607_5505</name>
</gene>
<reference evidence="3" key="1">
    <citation type="submission" date="2016-06" db="EMBL/GenBank/DDBJ databases">
        <authorList>
            <person name="Varghese N."/>
            <person name="Submissions Spin"/>
        </authorList>
    </citation>
    <scope>NUCLEOTIDE SEQUENCE [LARGE SCALE GENOMIC DNA]</scope>
    <source>
        <strain evidence="3">DSM 44875</strain>
    </source>
</reference>
<organism evidence="2 3">
    <name type="scientific">Micromonospora coriariae</name>
    <dbReference type="NCBI Taxonomy" id="285665"/>
    <lineage>
        <taxon>Bacteria</taxon>
        <taxon>Bacillati</taxon>
        <taxon>Actinomycetota</taxon>
        <taxon>Actinomycetes</taxon>
        <taxon>Micromonosporales</taxon>
        <taxon>Micromonosporaceae</taxon>
        <taxon>Micromonospora</taxon>
    </lineage>
</organism>
<evidence type="ECO:0008006" key="4">
    <source>
        <dbReference type="Google" id="ProtNLM"/>
    </source>
</evidence>
<accession>A0A1C4XN19</accession>